<feature type="compositionally biased region" description="Basic and acidic residues" evidence="1">
    <location>
        <begin position="93"/>
        <end position="104"/>
    </location>
</feature>
<reference evidence="2" key="1">
    <citation type="journal article" date="2022" name="Int. J. Mol. Sci.">
        <title>Draft Genome of Tanacetum Coccineum: Genomic Comparison of Closely Related Tanacetum-Family Plants.</title>
        <authorList>
            <person name="Yamashiro T."/>
            <person name="Shiraishi A."/>
            <person name="Nakayama K."/>
            <person name="Satake H."/>
        </authorList>
    </citation>
    <scope>NUCLEOTIDE SEQUENCE</scope>
</reference>
<protein>
    <submittedName>
        <fullName evidence="2">Uncharacterized protein</fullName>
    </submittedName>
</protein>
<feature type="compositionally biased region" description="Low complexity" evidence="1">
    <location>
        <begin position="62"/>
        <end position="77"/>
    </location>
</feature>
<feature type="region of interest" description="Disordered" evidence="1">
    <location>
        <begin position="145"/>
        <end position="175"/>
    </location>
</feature>
<keyword evidence="3" id="KW-1185">Reference proteome</keyword>
<accession>A0ABQ5A6M2</accession>
<evidence type="ECO:0000313" key="3">
    <source>
        <dbReference type="Proteomes" id="UP001151760"/>
    </source>
</evidence>
<dbReference type="Proteomes" id="UP001151760">
    <property type="component" value="Unassembled WGS sequence"/>
</dbReference>
<organism evidence="2 3">
    <name type="scientific">Tanacetum coccineum</name>
    <dbReference type="NCBI Taxonomy" id="301880"/>
    <lineage>
        <taxon>Eukaryota</taxon>
        <taxon>Viridiplantae</taxon>
        <taxon>Streptophyta</taxon>
        <taxon>Embryophyta</taxon>
        <taxon>Tracheophyta</taxon>
        <taxon>Spermatophyta</taxon>
        <taxon>Magnoliopsida</taxon>
        <taxon>eudicotyledons</taxon>
        <taxon>Gunneridae</taxon>
        <taxon>Pentapetalae</taxon>
        <taxon>asterids</taxon>
        <taxon>campanulids</taxon>
        <taxon>Asterales</taxon>
        <taxon>Asteraceae</taxon>
        <taxon>Asteroideae</taxon>
        <taxon>Anthemideae</taxon>
        <taxon>Anthemidinae</taxon>
        <taxon>Tanacetum</taxon>
    </lineage>
</organism>
<reference evidence="2" key="2">
    <citation type="submission" date="2022-01" db="EMBL/GenBank/DDBJ databases">
        <authorList>
            <person name="Yamashiro T."/>
            <person name="Shiraishi A."/>
            <person name="Satake H."/>
            <person name="Nakayama K."/>
        </authorList>
    </citation>
    <scope>NUCLEOTIDE SEQUENCE</scope>
</reference>
<evidence type="ECO:0000256" key="1">
    <source>
        <dbReference type="SAM" id="MobiDB-lite"/>
    </source>
</evidence>
<gene>
    <name evidence="2" type="ORF">Tco_0819454</name>
</gene>
<feature type="region of interest" description="Disordered" evidence="1">
    <location>
        <begin position="61"/>
        <end position="125"/>
    </location>
</feature>
<comment type="caution">
    <text evidence="2">The sequence shown here is derived from an EMBL/GenBank/DDBJ whole genome shotgun (WGS) entry which is preliminary data.</text>
</comment>
<evidence type="ECO:0000313" key="2">
    <source>
        <dbReference type="EMBL" id="GJS98284.1"/>
    </source>
</evidence>
<feature type="compositionally biased region" description="Gly residues" evidence="1">
    <location>
        <begin position="78"/>
        <end position="92"/>
    </location>
</feature>
<sequence>MSVGLSCHSSSLQCSKHLGCMHSPNWRSPPKYRGIVPLALKMQYLLEALPCHLVRPDRVRTSRSYPSYSGSASRMGSLGVGDDGSSGDGILGRGDDKGDNRDGGGDEGYPQSTPPPPWDPPKLWLVSSSAGGACFGERGACSGDYEAASDASDSYPYTSTKEMPNDGPLASESEV</sequence>
<dbReference type="EMBL" id="BQNB010012031">
    <property type="protein sequence ID" value="GJS98284.1"/>
    <property type="molecule type" value="Genomic_DNA"/>
</dbReference>
<name>A0ABQ5A6M2_9ASTR</name>
<feature type="compositionally biased region" description="Polar residues" evidence="1">
    <location>
        <begin position="151"/>
        <end position="162"/>
    </location>
</feature>
<proteinExistence type="predicted"/>